<evidence type="ECO:0000256" key="8">
    <source>
        <dbReference type="RuleBase" id="RU363032"/>
    </source>
</evidence>
<feature type="transmembrane region" description="Helical" evidence="8">
    <location>
        <begin position="6"/>
        <end position="26"/>
    </location>
</feature>
<dbReference type="Gene3D" id="1.10.3720.10">
    <property type="entry name" value="MetI-like"/>
    <property type="match status" value="1"/>
</dbReference>
<keyword evidence="5 8" id="KW-0812">Transmembrane</keyword>
<keyword evidence="3" id="KW-1003">Cell membrane</keyword>
<keyword evidence="4" id="KW-0997">Cell inner membrane</keyword>
<proteinExistence type="inferred from homology"/>
<dbReference type="InterPro" id="IPR035906">
    <property type="entry name" value="MetI-like_sf"/>
</dbReference>
<dbReference type="PROSITE" id="PS50928">
    <property type="entry name" value="ABC_TM1"/>
    <property type="match status" value="1"/>
</dbReference>
<evidence type="ECO:0000256" key="2">
    <source>
        <dbReference type="ARBA" id="ARBA00022448"/>
    </source>
</evidence>
<keyword evidence="6 8" id="KW-1133">Transmembrane helix</keyword>
<comment type="similarity">
    <text evidence="8">Belongs to the binding-protein-dependent transport system permease family.</text>
</comment>
<name>A0A2T4D3J9_9BACT</name>
<feature type="transmembrane region" description="Helical" evidence="8">
    <location>
        <begin position="99"/>
        <end position="119"/>
    </location>
</feature>
<evidence type="ECO:0000313" key="11">
    <source>
        <dbReference type="Proteomes" id="UP000240608"/>
    </source>
</evidence>
<evidence type="ECO:0000259" key="9">
    <source>
        <dbReference type="PROSITE" id="PS50928"/>
    </source>
</evidence>
<dbReference type="Pfam" id="PF00528">
    <property type="entry name" value="BPD_transp_1"/>
    <property type="match status" value="1"/>
</dbReference>
<comment type="subcellular location">
    <subcellularLocation>
        <location evidence="1">Cell inner membrane</location>
        <topology evidence="1">Multi-pass membrane protein</topology>
    </subcellularLocation>
    <subcellularLocation>
        <location evidence="8">Cell membrane</location>
        <topology evidence="8">Multi-pass membrane protein</topology>
    </subcellularLocation>
</comment>
<evidence type="ECO:0000256" key="7">
    <source>
        <dbReference type="ARBA" id="ARBA00023136"/>
    </source>
</evidence>
<dbReference type="EMBL" id="PYVU01000748">
    <property type="protein sequence ID" value="PTB88406.1"/>
    <property type="molecule type" value="Genomic_DNA"/>
</dbReference>
<keyword evidence="7 8" id="KW-0472">Membrane</keyword>
<dbReference type="GO" id="GO:0005886">
    <property type="term" value="C:plasma membrane"/>
    <property type="evidence" value="ECO:0007669"/>
    <property type="project" value="UniProtKB-SubCell"/>
</dbReference>
<dbReference type="GO" id="GO:0055085">
    <property type="term" value="P:transmembrane transport"/>
    <property type="evidence" value="ECO:0007669"/>
    <property type="project" value="InterPro"/>
</dbReference>
<evidence type="ECO:0000313" key="10">
    <source>
        <dbReference type="EMBL" id="PTB88406.1"/>
    </source>
</evidence>
<feature type="transmembrane region" description="Helical" evidence="8">
    <location>
        <begin position="149"/>
        <end position="172"/>
    </location>
</feature>
<gene>
    <name evidence="10" type="ORF">C9994_17775</name>
</gene>
<feature type="transmembrane region" description="Helical" evidence="8">
    <location>
        <begin position="47"/>
        <end position="71"/>
    </location>
</feature>
<comment type="caution">
    <text evidence="10">The sequence shown here is derived from an EMBL/GenBank/DDBJ whole genome shotgun (WGS) entry which is preliminary data.</text>
</comment>
<feature type="non-terminal residue" evidence="10">
    <location>
        <position position="1"/>
    </location>
</feature>
<dbReference type="PANTHER" id="PTHR43357">
    <property type="entry name" value="INNER MEMBRANE ABC TRANSPORTER PERMEASE PROTEIN YDCV"/>
    <property type="match status" value="1"/>
</dbReference>
<evidence type="ECO:0000256" key="5">
    <source>
        <dbReference type="ARBA" id="ARBA00022692"/>
    </source>
</evidence>
<dbReference type="PANTHER" id="PTHR43357:SF4">
    <property type="entry name" value="INNER MEMBRANE ABC TRANSPORTER PERMEASE PROTEIN YDCV"/>
    <property type="match status" value="1"/>
</dbReference>
<sequence length="174" mass="19359">YSDAGVILVHTIVFFPLAMLITGSALSQVDAGYEEAGLMLMPFRKMVVKIVLPLIRPALTISFLLILIFSLSDFSVPAFFGVRTFTTEIFTQFSALYNFPLAIGQSVLLLFICLLLMLAEARYLSDAPFFSVSVKGGVSKKYNIQKRQALFHALLWLLLIMVLLIPVFMLGIQS</sequence>
<evidence type="ECO:0000256" key="3">
    <source>
        <dbReference type="ARBA" id="ARBA00022475"/>
    </source>
</evidence>
<evidence type="ECO:0000256" key="6">
    <source>
        <dbReference type="ARBA" id="ARBA00022989"/>
    </source>
</evidence>
<feature type="non-terminal residue" evidence="10">
    <location>
        <position position="174"/>
    </location>
</feature>
<dbReference type="InterPro" id="IPR000515">
    <property type="entry name" value="MetI-like"/>
</dbReference>
<feature type="domain" description="ABC transmembrane type-1" evidence="9">
    <location>
        <begin position="1"/>
        <end position="120"/>
    </location>
</feature>
<protein>
    <recommendedName>
        <fullName evidence="9">ABC transmembrane type-1 domain-containing protein</fullName>
    </recommendedName>
</protein>
<accession>A0A2T4D3J9</accession>
<reference evidence="10 11" key="1">
    <citation type="submission" date="2018-03" db="EMBL/GenBank/DDBJ databases">
        <title>Cross-interface Injection: A General Nanoliter Liquid Handling Method Applied to Single Cells Genome Amplification Automated Nanoliter Liquid Handling Applied to Single Cell Multiple Displacement Amplification.</title>
        <authorList>
            <person name="Yun J."/>
            <person name="Xu P."/>
            <person name="Xu J."/>
            <person name="Dai X."/>
            <person name="Wang Y."/>
            <person name="Zheng X."/>
            <person name="Cao C."/>
            <person name="Yi Q."/>
            <person name="Zhu Y."/>
            <person name="Wang L."/>
            <person name="Dong Z."/>
            <person name="Huang Y."/>
            <person name="Huang L."/>
            <person name="Du W."/>
        </authorList>
    </citation>
    <scope>NUCLEOTIDE SEQUENCE [LARGE SCALE GENOMIC DNA]</scope>
    <source>
        <strain evidence="10 11">Z-D1-2</strain>
    </source>
</reference>
<dbReference type="AlphaFoldDB" id="A0A2T4D3J9"/>
<dbReference type="Proteomes" id="UP000240608">
    <property type="component" value="Unassembled WGS sequence"/>
</dbReference>
<organism evidence="10 11">
    <name type="scientific">Marivirga lumbricoides</name>
    <dbReference type="NCBI Taxonomy" id="1046115"/>
    <lineage>
        <taxon>Bacteria</taxon>
        <taxon>Pseudomonadati</taxon>
        <taxon>Bacteroidota</taxon>
        <taxon>Cytophagia</taxon>
        <taxon>Cytophagales</taxon>
        <taxon>Marivirgaceae</taxon>
        <taxon>Marivirga</taxon>
    </lineage>
</organism>
<dbReference type="CDD" id="cd06261">
    <property type="entry name" value="TM_PBP2"/>
    <property type="match status" value="1"/>
</dbReference>
<keyword evidence="2 8" id="KW-0813">Transport</keyword>
<dbReference type="SUPFAM" id="SSF161098">
    <property type="entry name" value="MetI-like"/>
    <property type="match status" value="1"/>
</dbReference>
<evidence type="ECO:0000256" key="4">
    <source>
        <dbReference type="ARBA" id="ARBA00022519"/>
    </source>
</evidence>
<evidence type="ECO:0000256" key="1">
    <source>
        <dbReference type="ARBA" id="ARBA00004429"/>
    </source>
</evidence>